<dbReference type="Proteomes" id="UP000822476">
    <property type="component" value="Unassembled WGS sequence"/>
</dbReference>
<gene>
    <name evidence="1" type="ORF">EG68_06500</name>
</gene>
<keyword evidence="2" id="KW-1185">Reference proteome</keyword>
<sequence length="26" mass="2939">MLKLASKYILSIFHLILISREGALHA</sequence>
<organism evidence="1 2">
    <name type="scientific">Paragonimus skrjabini miyazakii</name>
    <dbReference type="NCBI Taxonomy" id="59628"/>
    <lineage>
        <taxon>Eukaryota</taxon>
        <taxon>Metazoa</taxon>
        <taxon>Spiralia</taxon>
        <taxon>Lophotrochozoa</taxon>
        <taxon>Platyhelminthes</taxon>
        <taxon>Trematoda</taxon>
        <taxon>Digenea</taxon>
        <taxon>Plagiorchiida</taxon>
        <taxon>Troglotremata</taxon>
        <taxon>Troglotrematidae</taxon>
        <taxon>Paragonimus</taxon>
    </lineage>
</organism>
<comment type="caution">
    <text evidence="1">The sequence shown here is derived from an EMBL/GenBank/DDBJ whole genome shotgun (WGS) entry which is preliminary data.</text>
</comment>
<evidence type="ECO:0000313" key="2">
    <source>
        <dbReference type="Proteomes" id="UP000822476"/>
    </source>
</evidence>
<evidence type="ECO:0000313" key="1">
    <source>
        <dbReference type="EMBL" id="KAF7256715.1"/>
    </source>
</evidence>
<dbReference type="EMBL" id="JTDE01002904">
    <property type="protein sequence ID" value="KAF7256715.1"/>
    <property type="molecule type" value="Genomic_DNA"/>
</dbReference>
<reference evidence="1" key="1">
    <citation type="submission" date="2019-07" db="EMBL/GenBank/DDBJ databases">
        <title>Annotation for the trematode Paragonimus miyazaki's.</title>
        <authorList>
            <person name="Choi Y.-J."/>
        </authorList>
    </citation>
    <scope>NUCLEOTIDE SEQUENCE</scope>
    <source>
        <strain evidence="1">Japan</strain>
    </source>
</reference>
<name>A0A8S9YP59_9TREM</name>
<accession>A0A8S9YP59</accession>
<protein>
    <submittedName>
        <fullName evidence="1">Uncharacterized protein</fullName>
    </submittedName>
</protein>
<proteinExistence type="predicted"/>
<dbReference type="AlphaFoldDB" id="A0A8S9YP59"/>